<dbReference type="PANTHER" id="PTHR42678">
    <property type="entry name" value="AMIDASE"/>
    <property type="match status" value="1"/>
</dbReference>
<dbReference type="PATRIC" id="fig|1172194.4.peg.3594"/>
<dbReference type="STRING" id="1172194.WQQ_37020"/>
<dbReference type="SUPFAM" id="SSF75304">
    <property type="entry name" value="Amidase signature (AS) enzymes"/>
    <property type="match status" value="1"/>
</dbReference>
<proteinExistence type="predicted"/>
<reference evidence="3 4" key="1">
    <citation type="journal article" date="2012" name="J. Bacteriol.">
        <title>Genome Sequence of n-Alkane-Degrading Hydrocarboniphaga effusa Strain AP103T (ATCC BAA-332T).</title>
        <authorList>
            <person name="Chang H.K."/>
            <person name="Zylstra G.J."/>
            <person name="Chae J.C."/>
        </authorList>
    </citation>
    <scope>NUCLEOTIDE SEQUENCE [LARGE SCALE GENOMIC DNA]</scope>
    <source>
        <strain evidence="3 4">AP103</strain>
    </source>
</reference>
<name>I7ZA41_9GAMM</name>
<sequence length="559" mass="60080">MKTPRALSKLLPDKTRLCCAAALLCAASTLDAADKRFVLEEATIADIQSAMQSGALSSERLVQLYLARIAVYEDGGPKLNAILSLNPRAAEQAAALDRERAAKGPRGPLHGIPVLLKDNVDTFDLPTSNGSAILRNAIPPDDAAIAKALREAGAVILGKAAMGEFAGGSYNSVGGQTVNPYDFKRHTGGSSSGSGAAIAANFAVLAVGTDTSTSVRGPAAYNGIVGLRPTTGLISRDGIAPKNLNFDSAGPMARSVTDMAQMLSTIAFKDAADELGLRVWDEMGKRYPVKSGHLDFTQYLDAGALKGKKLGIVRDFFGGDPEIDALAEQAIAQMRRLGATTVDIRLDASFVKHYLGGGNRDIRRLSDYRFRADWERYLATFKDPKLPKTVAEMVRLYETEVMKSPLPVEDSVMRLLKTSLTTSTDAPEYKIFLNETMPKATADKLAVFERYGVDALVFPYFSSFAPPIKNPVYAIEDKAYVSSELPQPATLSGYSSVGFPSVVVPMGFGGLGLPMDITIFGKPYDEPKLIGMAYAYEQATHLRKPSPLMKPLSGETIRY</sequence>
<evidence type="ECO:0000313" key="3">
    <source>
        <dbReference type="EMBL" id="EIT68507.1"/>
    </source>
</evidence>
<dbReference type="InterPro" id="IPR036928">
    <property type="entry name" value="AS_sf"/>
</dbReference>
<dbReference type="RefSeq" id="WP_007186637.1">
    <property type="nucleotide sequence ID" value="NZ_AKGD01000003.1"/>
</dbReference>
<feature type="chain" id="PRO_5003712876" description="Amidase domain-containing protein" evidence="1">
    <location>
        <begin position="33"/>
        <end position="559"/>
    </location>
</feature>
<accession>I7ZA41</accession>
<evidence type="ECO:0000259" key="2">
    <source>
        <dbReference type="Pfam" id="PF01425"/>
    </source>
</evidence>
<comment type="caution">
    <text evidence="3">The sequence shown here is derived from an EMBL/GenBank/DDBJ whole genome shotgun (WGS) entry which is preliminary data.</text>
</comment>
<dbReference type="InterPro" id="IPR023631">
    <property type="entry name" value="Amidase_dom"/>
</dbReference>
<evidence type="ECO:0000256" key="1">
    <source>
        <dbReference type="SAM" id="SignalP"/>
    </source>
</evidence>
<dbReference type="AlphaFoldDB" id="I7ZA41"/>
<organism evidence="3 4">
    <name type="scientific">Hydrocarboniphaga effusa AP103</name>
    <dbReference type="NCBI Taxonomy" id="1172194"/>
    <lineage>
        <taxon>Bacteria</taxon>
        <taxon>Pseudomonadati</taxon>
        <taxon>Pseudomonadota</taxon>
        <taxon>Gammaproteobacteria</taxon>
        <taxon>Nevskiales</taxon>
        <taxon>Nevskiaceae</taxon>
        <taxon>Hydrocarboniphaga</taxon>
    </lineage>
</organism>
<dbReference type="PANTHER" id="PTHR42678:SF34">
    <property type="entry name" value="OS04G0183300 PROTEIN"/>
    <property type="match status" value="1"/>
</dbReference>
<dbReference type="EMBL" id="AKGD01000003">
    <property type="protein sequence ID" value="EIT68507.1"/>
    <property type="molecule type" value="Genomic_DNA"/>
</dbReference>
<keyword evidence="4" id="KW-1185">Reference proteome</keyword>
<feature type="domain" description="Amidase" evidence="2">
    <location>
        <begin position="61"/>
        <end position="529"/>
    </location>
</feature>
<gene>
    <name evidence="3" type="ORF">WQQ_37020</name>
</gene>
<feature type="signal peptide" evidence="1">
    <location>
        <begin position="1"/>
        <end position="32"/>
    </location>
</feature>
<dbReference type="Proteomes" id="UP000003704">
    <property type="component" value="Unassembled WGS sequence"/>
</dbReference>
<keyword evidence="1" id="KW-0732">Signal</keyword>
<dbReference type="OrthoDB" id="9811471at2"/>
<protein>
    <recommendedName>
        <fullName evidence="2">Amidase domain-containing protein</fullName>
    </recommendedName>
</protein>
<evidence type="ECO:0000313" key="4">
    <source>
        <dbReference type="Proteomes" id="UP000003704"/>
    </source>
</evidence>
<dbReference type="Gene3D" id="3.90.1300.10">
    <property type="entry name" value="Amidase signature (AS) domain"/>
    <property type="match status" value="1"/>
</dbReference>
<dbReference type="Pfam" id="PF01425">
    <property type="entry name" value="Amidase"/>
    <property type="match status" value="1"/>
</dbReference>